<dbReference type="SMART" id="SM00075">
    <property type="entry name" value="HYDRO"/>
    <property type="match status" value="1"/>
</dbReference>
<keyword evidence="3 8" id="KW-0134">Cell wall</keyword>
<gene>
    <name evidence="9" type="ORF">PC9H_001563</name>
</gene>
<keyword evidence="4 8" id="KW-0964">Secreted</keyword>
<keyword evidence="10" id="KW-1185">Reference proteome</keyword>
<evidence type="ECO:0000256" key="7">
    <source>
        <dbReference type="ARBA" id="ARBA00093546"/>
    </source>
</evidence>
<dbReference type="OrthoDB" id="4225815at2759"/>
<feature type="chain" id="PRO_5034494483" description="Hydrophobin" evidence="8">
    <location>
        <begin position="20"/>
        <end position="114"/>
    </location>
</feature>
<feature type="signal peptide" evidence="8">
    <location>
        <begin position="1"/>
        <end position="19"/>
    </location>
</feature>
<evidence type="ECO:0000256" key="8">
    <source>
        <dbReference type="RuleBase" id="RU365009"/>
    </source>
</evidence>
<comment type="caution">
    <text evidence="9">The sequence shown here is derived from an EMBL/GenBank/DDBJ whole genome shotgun (WGS) entry which is preliminary data.</text>
</comment>
<dbReference type="RefSeq" id="XP_036637058.1">
    <property type="nucleotide sequence ID" value="XM_036771213.1"/>
</dbReference>
<dbReference type="GO" id="GO:0005199">
    <property type="term" value="F:structural constituent of cell wall"/>
    <property type="evidence" value="ECO:0007669"/>
    <property type="project" value="InterPro"/>
</dbReference>
<evidence type="ECO:0000256" key="3">
    <source>
        <dbReference type="ARBA" id="ARBA00022512"/>
    </source>
</evidence>
<dbReference type="EMBL" id="JACETU010000001">
    <property type="protein sequence ID" value="KAF7441214.1"/>
    <property type="molecule type" value="Genomic_DNA"/>
</dbReference>
<comment type="subcellular location">
    <subcellularLocation>
        <location evidence="1 8">Secreted</location>
        <location evidence="1 8">Cell wall</location>
    </subcellularLocation>
</comment>
<protein>
    <recommendedName>
        <fullName evidence="8">Hydrophobin</fullName>
    </recommendedName>
</protein>
<evidence type="ECO:0000256" key="1">
    <source>
        <dbReference type="ARBA" id="ARBA00004191"/>
    </source>
</evidence>
<dbReference type="InterPro" id="IPR001338">
    <property type="entry name" value="Class_I_Hydrophobin"/>
</dbReference>
<keyword evidence="6 8" id="KW-1015">Disulfide bond</keyword>
<evidence type="ECO:0000256" key="6">
    <source>
        <dbReference type="ARBA" id="ARBA00023157"/>
    </source>
</evidence>
<dbReference type="PROSITE" id="PS00956">
    <property type="entry name" value="HYDROPHOBIN"/>
    <property type="match status" value="1"/>
</dbReference>
<dbReference type="Proteomes" id="UP000623687">
    <property type="component" value="Unassembled WGS sequence"/>
</dbReference>
<evidence type="ECO:0000313" key="10">
    <source>
        <dbReference type="Proteomes" id="UP000623687"/>
    </source>
</evidence>
<proteinExistence type="inferred from homology"/>
<evidence type="ECO:0000256" key="2">
    <source>
        <dbReference type="ARBA" id="ARBA00010446"/>
    </source>
</evidence>
<dbReference type="GO" id="GO:0009277">
    <property type="term" value="C:fungal-type cell wall"/>
    <property type="evidence" value="ECO:0007669"/>
    <property type="project" value="InterPro"/>
</dbReference>
<comment type="subunit">
    <text evidence="7">Self-assembles to form functional amyloid fibrils called rodlets. Self-assembly into fibrillar rodlets occurs spontaneously at hydrophobic:hydrophilic interfaces and the rodlets further associate laterally to form amphipathic monolayers.</text>
</comment>
<evidence type="ECO:0000313" key="9">
    <source>
        <dbReference type="EMBL" id="KAF7441214.1"/>
    </source>
</evidence>
<dbReference type="GeneID" id="59371404"/>
<sequence length="114" mass="11439">MLFKQPILVATALTTLAVATPAVMRRTEPASSCSTGPVNCCNSSGTAKDGNIAKELALLGIVVPDINALIGVSCSPITVIGAGGASCSSQTLCCEDNKYNGIVALGCIPVDISL</sequence>
<organism evidence="9 10">
    <name type="scientific">Pleurotus ostreatus</name>
    <name type="common">Oyster mushroom</name>
    <name type="synonym">White-rot fungus</name>
    <dbReference type="NCBI Taxonomy" id="5322"/>
    <lineage>
        <taxon>Eukaryota</taxon>
        <taxon>Fungi</taxon>
        <taxon>Dikarya</taxon>
        <taxon>Basidiomycota</taxon>
        <taxon>Agaricomycotina</taxon>
        <taxon>Agaricomycetes</taxon>
        <taxon>Agaricomycetidae</taxon>
        <taxon>Agaricales</taxon>
        <taxon>Pleurotineae</taxon>
        <taxon>Pleurotaceae</taxon>
        <taxon>Pleurotus</taxon>
    </lineage>
</organism>
<keyword evidence="5 8" id="KW-0732">Signal</keyword>
<dbReference type="AlphaFoldDB" id="A0A8H7DWB4"/>
<dbReference type="InterPro" id="IPR019778">
    <property type="entry name" value="Class_I_Hydrophobin_CS"/>
</dbReference>
<dbReference type="VEuPathDB" id="FungiDB:PC9H_001563"/>
<accession>A0A8H7DWB4</accession>
<dbReference type="Pfam" id="PF01185">
    <property type="entry name" value="Hydrophobin"/>
    <property type="match status" value="1"/>
</dbReference>
<dbReference type="CDD" id="cd23507">
    <property type="entry name" value="hydrophobin_I"/>
    <property type="match status" value="1"/>
</dbReference>
<comment type="similarity">
    <text evidence="2 8">Belongs to the fungal hydrophobin family.</text>
</comment>
<evidence type="ECO:0000256" key="5">
    <source>
        <dbReference type="ARBA" id="ARBA00022729"/>
    </source>
</evidence>
<name>A0A8H7DWB4_PLEOS</name>
<evidence type="ECO:0000256" key="4">
    <source>
        <dbReference type="ARBA" id="ARBA00022525"/>
    </source>
</evidence>
<reference evidence="9" key="1">
    <citation type="submission" date="2019-07" db="EMBL/GenBank/DDBJ databases">
        <authorList>
            <person name="Palmer J.M."/>
        </authorList>
    </citation>
    <scope>NUCLEOTIDE SEQUENCE</scope>
    <source>
        <strain evidence="9">PC9</strain>
    </source>
</reference>